<reference evidence="10 11" key="1">
    <citation type="submission" date="2016-10" db="EMBL/GenBank/DDBJ databases">
        <title>Comparative genomics uncovers the prolific and rare metabolic potential of the cyanobacterial genus Moorea.</title>
        <authorList>
            <person name="Leao T."/>
            <person name="Castelao G."/>
            <person name="Korobeynikov A."/>
            <person name="Monroe E.A."/>
            <person name="Podell S."/>
            <person name="Glukhov E."/>
            <person name="Allen E."/>
            <person name="Gerwick W.H."/>
            <person name="Gerwick L."/>
        </authorList>
    </citation>
    <scope>NUCLEOTIDE SEQUENCE [LARGE SCALE GENOMIC DNA]</scope>
    <source>
        <strain evidence="10 11">PNG5-198</strain>
    </source>
</reference>
<dbReference type="InterPro" id="IPR025857">
    <property type="entry name" value="MacB_PCD"/>
</dbReference>
<evidence type="ECO:0000256" key="6">
    <source>
        <dbReference type="ARBA" id="ARBA00038076"/>
    </source>
</evidence>
<evidence type="ECO:0000256" key="5">
    <source>
        <dbReference type="ARBA" id="ARBA00023136"/>
    </source>
</evidence>
<dbReference type="InterPro" id="IPR003838">
    <property type="entry name" value="ABC3_permease_C"/>
</dbReference>
<feature type="transmembrane region" description="Helical" evidence="7">
    <location>
        <begin position="348"/>
        <end position="378"/>
    </location>
</feature>
<dbReference type="Pfam" id="PF12704">
    <property type="entry name" value="MacB_PCD"/>
    <property type="match status" value="1"/>
</dbReference>
<protein>
    <submittedName>
        <fullName evidence="10">ABC transporter substrate-binding protein</fullName>
    </submittedName>
</protein>
<evidence type="ECO:0000256" key="4">
    <source>
        <dbReference type="ARBA" id="ARBA00022989"/>
    </source>
</evidence>
<dbReference type="RefSeq" id="WP_075899675.1">
    <property type="nucleotide sequence ID" value="NZ_MKZS01000001.1"/>
</dbReference>
<evidence type="ECO:0000259" key="8">
    <source>
        <dbReference type="Pfam" id="PF02687"/>
    </source>
</evidence>
<dbReference type="Pfam" id="PF02687">
    <property type="entry name" value="FtsX"/>
    <property type="match status" value="1"/>
</dbReference>
<dbReference type="GO" id="GO:0022857">
    <property type="term" value="F:transmembrane transporter activity"/>
    <property type="evidence" value="ECO:0007669"/>
    <property type="project" value="TreeGrafter"/>
</dbReference>
<dbReference type="AlphaFoldDB" id="A0A1U7N1T6"/>
<keyword evidence="5 7" id="KW-0472">Membrane</keyword>
<keyword evidence="4 7" id="KW-1133">Transmembrane helix</keyword>
<dbReference type="EMBL" id="MKZS01000001">
    <property type="protein sequence ID" value="OLT59909.1"/>
    <property type="molecule type" value="Genomic_DNA"/>
</dbReference>
<keyword evidence="3 7" id="KW-0812">Transmembrane</keyword>
<feature type="transmembrane region" description="Helical" evidence="7">
    <location>
        <begin position="33"/>
        <end position="53"/>
    </location>
</feature>
<sequence>MATPVQIRFSTASTVEVLVMALEALWSNRLRTGLTMLGVIIGIASVIAITSLGQGVQKATEQQLQGLGTNVMLVFPDTPRNSRINLGSTGRGTRLNWEDARAIKEQVTTASAVSAFLQKPNVSVVYGGKNILTTVIGTDLSYPEVKNIYPQSGQFFNQDDLLSSKSVVVLGSKLREQLFEPGANAIGANIRIQGERYIVIGVMESKGAVGRIDQDNQIYIPLTNMSARLIGNNALAGIAINGLWLKASDESSLSAAQFQVTNLLRLRHNIYPPQADNFRIINQTDMINTLNSVVGLFTVMVGAVAGISLVVGGIGIANIMLASVVERRREIGIRKALGATKTAILKQFLAEAVVVSGVGGVIGMGFGIALAFSAATIFQFPFVVSLWSVISSFGLSCIVGLLAGVIPANNAAKLDPIVALRTD</sequence>
<gene>
    <name evidence="10" type="ORF">BJP37_13655</name>
</gene>
<accession>A0A1U7N1T6</accession>
<dbReference type="Proteomes" id="UP000186657">
    <property type="component" value="Unassembled WGS sequence"/>
</dbReference>
<evidence type="ECO:0000259" key="9">
    <source>
        <dbReference type="Pfam" id="PF12704"/>
    </source>
</evidence>
<proteinExistence type="inferred from homology"/>
<organism evidence="10 11">
    <name type="scientific">Moorena bouillonii PNG</name>
    <dbReference type="NCBI Taxonomy" id="568701"/>
    <lineage>
        <taxon>Bacteria</taxon>
        <taxon>Bacillati</taxon>
        <taxon>Cyanobacteriota</taxon>
        <taxon>Cyanophyceae</taxon>
        <taxon>Coleofasciculales</taxon>
        <taxon>Coleofasciculaceae</taxon>
        <taxon>Moorena</taxon>
    </lineage>
</organism>
<feature type="transmembrane region" description="Helical" evidence="7">
    <location>
        <begin position="384"/>
        <end position="406"/>
    </location>
</feature>
<dbReference type="InterPro" id="IPR050250">
    <property type="entry name" value="Macrolide_Exporter_MacB"/>
</dbReference>
<dbReference type="GO" id="GO:0005886">
    <property type="term" value="C:plasma membrane"/>
    <property type="evidence" value="ECO:0007669"/>
    <property type="project" value="UniProtKB-SubCell"/>
</dbReference>
<keyword evidence="2" id="KW-1003">Cell membrane</keyword>
<keyword evidence="11" id="KW-1185">Reference proteome</keyword>
<comment type="subcellular location">
    <subcellularLocation>
        <location evidence="1">Cell membrane</location>
        <topology evidence="1">Multi-pass membrane protein</topology>
    </subcellularLocation>
</comment>
<evidence type="ECO:0000256" key="3">
    <source>
        <dbReference type="ARBA" id="ARBA00022692"/>
    </source>
</evidence>
<comment type="caution">
    <text evidence="10">The sequence shown here is derived from an EMBL/GenBank/DDBJ whole genome shotgun (WGS) entry which is preliminary data.</text>
</comment>
<feature type="transmembrane region" description="Helical" evidence="7">
    <location>
        <begin position="293"/>
        <end position="325"/>
    </location>
</feature>
<evidence type="ECO:0000313" key="10">
    <source>
        <dbReference type="EMBL" id="OLT59909.1"/>
    </source>
</evidence>
<comment type="similarity">
    <text evidence="6">Belongs to the ABC-4 integral membrane protein family.</text>
</comment>
<evidence type="ECO:0000256" key="2">
    <source>
        <dbReference type="ARBA" id="ARBA00022475"/>
    </source>
</evidence>
<evidence type="ECO:0000256" key="1">
    <source>
        <dbReference type="ARBA" id="ARBA00004651"/>
    </source>
</evidence>
<dbReference type="PANTHER" id="PTHR30572:SF4">
    <property type="entry name" value="ABC TRANSPORTER PERMEASE YTRF"/>
    <property type="match status" value="1"/>
</dbReference>
<name>A0A1U7N1T6_9CYAN</name>
<evidence type="ECO:0000313" key="11">
    <source>
        <dbReference type="Proteomes" id="UP000186657"/>
    </source>
</evidence>
<dbReference type="PANTHER" id="PTHR30572">
    <property type="entry name" value="MEMBRANE COMPONENT OF TRANSPORTER-RELATED"/>
    <property type="match status" value="1"/>
</dbReference>
<feature type="domain" description="ABC3 transporter permease C-terminal" evidence="8">
    <location>
        <begin position="303"/>
        <end position="416"/>
    </location>
</feature>
<feature type="domain" description="MacB-like periplasmic core" evidence="9">
    <location>
        <begin position="32"/>
        <end position="262"/>
    </location>
</feature>
<evidence type="ECO:0000256" key="7">
    <source>
        <dbReference type="SAM" id="Phobius"/>
    </source>
</evidence>